<feature type="transmembrane region" description="Helical" evidence="1">
    <location>
        <begin position="88"/>
        <end position="112"/>
    </location>
</feature>
<proteinExistence type="predicted"/>
<organism evidence="2 3">
    <name type="scientific">Meloidogyne enterolobii</name>
    <name type="common">Root-knot nematode worm</name>
    <name type="synonym">Meloidogyne mayaguensis</name>
    <dbReference type="NCBI Taxonomy" id="390850"/>
    <lineage>
        <taxon>Eukaryota</taxon>
        <taxon>Metazoa</taxon>
        <taxon>Ecdysozoa</taxon>
        <taxon>Nematoda</taxon>
        <taxon>Chromadorea</taxon>
        <taxon>Rhabditida</taxon>
        <taxon>Tylenchina</taxon>
        <taxon>Tylenchomorpha</taxon>
        <taxon>Tylenchoidea</taxon>
        <taxon>Meloidogynidae</taxon>
        <taxon>Meloidogyninae</taxon>
        <taxon>Meloidogyne</taxon>
    </lineage>
</organism>
<dbReference type="AlphaFoldDB" id="A0A6V7ULH6"/>
<dbReference type="EMBL" id="CAJEWN010000081">
    <property type="protein sequence ID" value="CAD2160662.1"/>
    <property type="molecule type" value="Genomic_DNA"/>
</dbReference>
<sequence length="145" mass="16495">MVDSRGASIAVEMCSTLWIVQHGHWRKCILMVVRRCGFNFLKIFLGGGRAFLLVHAGVVYWLSCFWLVAMLQCWGSCTVAGGMLLLMMLYKCCWLCFCWWFCFFSLFSFMFFKKEWSTAFSLSGTALYSTTFGGLGGGSHCSSWK</sequence>
<gene>
    <name evidence="2" type="ORF">MENT_LOCUS14381</name>
</gene>
<reference evidence="2 3" key="1">
    <citation type="submission" date="2020-08" db="EMBL/GenBank/DDBJ databases">
        <authorList>
            <person name="Koutsovoulos G."/>
            <person name="Danchin GJ E."/>
        </authorList>
    </citation>
    <scope>NUCLEOTIDE SEQUENCE [LARGE SCALE GENOMIC DNA]</scope>
</reference>
<accession>A0A6V7ULH6</accession>
<protein>
    <submittedName>
        <fullName evidence="2">Uncharacterized protein</fullName>
    </submittedName>
</protein>
<comment type="caution">
    <text evidence="2">The sequence shown here is derived from an EMBL/GenBank/DDBJ whole genome shotgun (WGS) entry which is preliminary data.</text>
</comment>
<evidence type="ECO:0000313" key="3">
    <source>
        <dbReference type="Proteomes" id="UP000580250"/>
    </source>
</evidence>
<keyword evidence="1" id="KW-0472">Membrane</keyword>
<dbReference type="Proteomes" id="UP000580250">
    <property type="component" value="Unassembled WGS sequence"/>
</dbReference>
<keyword evidence="1" id="KW-1133">Transmembrane helix</keyword>
<name>A0A6V7ULH6_MELEN</name>
<evidence type="ECO:0000313" key="2">
    <source>
        <dbReference type="EMBL" id="CAD2160662.1"/>
    </source>
</evidence>
<keyword evidence="1" id="KW-0812">Transmembrane</keyword>
<evidence type="ECO:0000256" key="1">
    <source>
        <dbReference type="SAM" id="Phobius"/>
    </source>
</evidence>